<organism evidence="2 3">
    <name type="scientific">Morchella conica CCBAS932</name>
    <dbReference type="NCBI Taxonomy" id="1392247"/>
    <lineage>
        <taxon>Eukaryota</taxon>
        <taxon>Fungi</taxon>
        <taxon>Dikarya</taxon>
        <taxon>Ascomycota</taxon>
        <taxon>Pezizomycotina</taxon>
        <taxon>Pezizomycetes</taxon>
        <taxon>Pezizales</taxon>
        <taxon>Morchellaceae</taxon>
        <taxon>Morchella</taxon>
    </lineage>
</organism>
<accession>A0A3N4KVJ3</accession>
<name>A0A3N4KVJ3_9PEZI</name>
<dbReference type="InParanoid" id="A0A3N4KVJ3"/>
<evidence type="ECO:0000313" key="3">
    <source>
        <dbReference type="Proteomes" id="UP000277580"/>
    </source>
</evidence>
<feature type="compositionally biased region" description="Polar residues" evidence="1">
    <location>
        <begin position="32"/>
        <end position="44"/>
    </location>
</feature>
<dbReference type="EMBL" id="ML119122">
    <property type="protein sequence ID" value="RPB13488.1"/>
    <property type="molecule type" value="Genomic_DNA"/>
</dbReference>
<feature type="compositionally biased region" description="Low complexity" evidence="1">
    <location>
        <begin position="70"/>
        <end position="88"/>
    </location>
</feature>
<feature type="region of interest" description="Disordered" evidence="1">
    <location>
        <begin position="28"/>
        <end position="107"/>
    </location>
</feature>
<sequence length="136" mass="14761">MVAAMEPVSSPQAIPSDAKTAVVVNGTEKPTAISNTPITTTSTGKAVKKGKNQLRREKKKQRKAQEREGSVVTESESESESVAASSNVRLNLVPESTPDFKSSDLELDESDPNFAEYQRILQKFNVVDVCALLTHN</sequence>
<reference evidence="2 3" key="1">
    <citation type="journal article" date="2018" name="Nat. Ecol. Evol.">
        <title>Pezizomycetes genomes reveal the molecular basis of ectomycorrhizal truffle lifestyle.</title>
        <authorList>
            <person name="Murat C."/>
            <person name="Payen T."/>
            <person name="Noel B."/>
            <person name="Kuo A."/>
            <person name="Morin E."/>
            <person name="Chen J."/>
            <person name="Kohler A."/>
            <person name="Krizsan K."/>
            <person name="Balestrini R."/>
            <person name="Da Silva C."/>
            <person name="Montanini B."/>
            <person name="Hainaut M."/>
            <person name="Levati E."/>
            <person name="Barry K.W."/>
            <person name="Belfiori B."/>
            <person name="Cichocki N."/>
            <person name="Clum A."/>
            <person name="Dockter R.B."/>
            <person name="Fauchery L."/>
            <person name="Guy J."/>
            <person name="Iotti M."/>
            <person name="Le Tacon F."/>
            <person name="Lindquist E.A."/>
            <person name="Lipzen A."/>
            <person name="Malagnac F."/>
            <person name="Mello A."/>
            <person name="Molinier V."/>
            <person name="Miyauchi S."/>
            <person name="Poulain J."/>
            <person name="Riccioni C."/>
            <person name="Rubini A."/>
            <person name="Sitrit Y."/>
            <person name="Splivallo R."/>
            <person name="Traeger S."/>
            <person name="Wang M."/>
            <person name="Zifcakova L."/>
            <person name="Wipf D."/>
            <person name="Zambonelli A."/>
            <person name="Paolocci F."/>
            <person name="Nowrousian M."/>
            <person name="Ottonello S."/>
            <person name="Baldrian P."/>
            <person name="Spatafora J.W."/>
            <person name="Henrissat B."/>
            <person name="Nagy L.G."/>
            <person name="Aury J.M."/>
            <person name="Wincker P."/>
            <person name="Grigoriev I.V."/>
            <person name="Bonfante P."/>
            <person name="Martin F.M."/>
        </authorList>
    </citation>
    <scope>NUCLEOTIDE SEQUENCE [LARGE SCALE GENOMIC DNA]</scope>
    <source>
        <strain evidence="2 3">CCBAS932</strain>
    </source>
</reference>
<protein>
    <submittedName>
        <fullName evidence="2">Uncharacterized protein</fullName>
    </submittedName>
</protein>
<proteinExistence type="predicted"/>
<gene>
    <name evidence="2" type="ORF">P167DRAFT_101513</name>
</gene>
<dbReference type="AlphaFoldDB" id="A0A3N4KVJ3"/>
<dbReference type="STRING" id="1392247.A0A3N4KVJ3"/>
<dbReference type="Proteomes" id="UP000277580">
    <property type="component" value="Unassembled WGS sequence"/>
</dbReference>
<keyword evidence="3" id="KW-1185">Reference proteome</keyword>
<evidence type="ECO:0000256" key="1">
    <source>
        <dbReference type="SAM" id="MobiDB-lite"/>
    </source>
</evidence>
<feature type="compositionally biased region" description="Basic residues" evidence="1">
    <location>
        <begin position="46"/>
        <end position="62"/>
    </location>
</feature>
<evidence type="ECO:0000313" key="2">
    <source>
        <dbReference type="EMBL" id="RPB13488.1"/>
    </source>
</evidence>